<reference evidence="2" key="1">
    <citation type="submission" date="2020-01" db="EMBL/GenBank/DDBJ databases">
        <authorList>
            <person name="Meier V. D."/>
            <person name="Meier V D."/>
        </authorList>
    </citation>
    <scope>NUCLEOTIDE SEQUENCE</scope>
    <source>
        <strain evidence="2">HLG_WM_MAG_03</strain>
    </source>
</reference>
<evidence type="ECO:0000256" key="1">
    <source>
        <dbReference type="ARBA" id="ARBA00044755"/>
    </source>
</evidence>
<sequence length="198" mass="20969">MFKGNKKSTNSAPQTNRNTYIAKEIEITGNFKGQGDVQVEGILNGDISVTSVIIGQDGTVNGTINATNVIINGKLNGSVFCDTLEIMSNGNVSNEVRVKQLLISGKVDGSIEAKEDINIDNTGVVSANNMKSKNILVNGAVQGKVMASELLEVGPTGSVKGEITIKNIKTHEGGKLLGSMHNYVEEKKPEPIAEEVKA</sequence>
<dbReference type="Pfam" id="PF04519">
    <property type="entry name" value="Bactofilin"/>
    <property type="match status" value="1"/>
</dbReference>
<evidence type="ECO:0008006" key="3">
    <source>
        <dbReference type="Google" id="ProtNLM"/>
    </source>
</evidence>
<protein>
    <recommendedName>
        <fullName evidence="3">Polymer-forming cytoskeletal protein</fullName>
    </recommendedName>
</protein>
<dbReference type="InterPro" id="IPR007607">
    <property type="entry name" value="BacA/B"/>
</dbReference>
<dbReference type="EMBL" id="CACVAR010000182">
    <property type="protein sequence ID" value="CAA6808853.1"/>
    <property type="molecule type" value="Genomic_DNA"/>
</dbReference>
<proteinExistence type="inferred from homology"/>
<accession>A0A6S6SRQ6</accession>
<dbReference type="PANTHER" id="PTHR35024">
    <property type="entry name" value="HYPOTHETICAL CYTOSOLIC PROTEIN"/>
    <property type="match status" value="1"/>
</dbReference>
<comment type="similarity">
    <text evidence="1">Belongs to the bactofilin family.</text>
</comment>
<name>A0A6S6SRQ6_9BACT</name>
<dbReference type="PANTHER" id="PTHR35024:SF4">
    <property type="entry name" value="POLYMER-FORMING CYTOSKELETAL PROTEIN"/>
    <property type="match status" value="1"/>
</dbReference>
<gene>
    <name evidence="2" type="ORF">HELGO_WM39092</name>
</gene>
<organism evidence="2">
    <name type="scientific">uncultured Sulfurovum sp</name>
    <dbReference type="NCBI Taxonomy" id="269237"/>
    <lineage>
        <taxon>Bacteria</taxon>
        <taxon>Pseudomonadati</taxon>
        <taxon>Campylobacterota</taxon>
        <taxon>Epsilonproteobacteria</taxon>
        <taxon>Campylobacterales</taxon>
        <taxon>Sulfurovaceae</taxon>
        <taxon>Sulfurovum</taxon>
        <taxon>environmental samples</taxon>
    </lineage>
</organism>
<evidence type="ECO:0000313" key="2">
    <source>
        <dbReference type="EMBL" id="CAA6808853.1"/>
    </source>
</evidence>
<dbReference type="AlphaFoldDB" id="A0A6S6SRQ6"/>